<proteinExistence type="predicted"/>
<sequence>MGGGGGGGGREERSNQSFCGRISSSSADWKLYVAEVELLLLPAENPSDVPQSNRVSLRTRKEDAFMKGSTMQNLSTDLLLPL</sequence>
<organism evidence="1 2">
    <name type="scientific">Liparis tanakae</name>
    <name type="common">Tanaka's snailfish</name>
    <dbReference type="NCBI Taxonomy" id="230148"/>
    <lineage>
        <taxon>Eukaryota</taxon>
        <taxon>Metazoa</taxon>
        <taxon>Chordata</taxon>
        <taxon>Craniata</taxon>
        <taxon>Vertebrata</taxon>
        <taxon>Euteleostomi</taxon>
        <taxon>Actinopterygii</taxon>
        <taxon>Neopterygii</taxon>
        <taxon>Teleostei</taxon>
        <taxon>Neoteleostei</taxon>
        <taxon>Acanthomorphata</taxon>
        <taxon>Eupercaria</taxon>
        <taxon>Perciformes</taxon>
        <taxon>Cottioidei</taxon>
        <taxon>Cottales</taxon>
        <taxon>Liparidae</taxon>
        <taxon>Liparis</taxon>
    </lineage>
</organism>
<evidence type="ECO:0000313" key="2">
    <source>
        <dbReference type="Proteomes" id="UP000314294"/>
    </source>
</evidence>
<name>A0A4Z2IL95_9TELE</name>
<keyword evidence="2" id="KW-1185">Reference proteome</keyword>
<dbReference type="AlphaFoldDB" id="A0A4Z2IL95"/>
<reference evidence="1 2" key="1">
    <citation type="submission" date="2019-03" db="EMBL/GenBank/DDBJ databases">
        <title>First draft genome of Liparis tanakae, snailfish: a comprehensive survey of snailfish specific genes.</title>
        <authorList>
            <person name="Kim W."/>
            <person name="Song I."/>
            <person name="Jeong J.-H."/>
            <person name="Kim D."/>
            <person name="Kim S."/>
            <person name="Ryu S."/>
            <person name="Song J.Y."/>
            <person name="Lee S.K."/>
        </authorList>
    </citation>
    <scope>NUCLEOTIDE SEQUENCE [LARGE SCALE GENOMIC DNA]</scope>
    <source>
        <tissue evidence="1">Muscle</tissue>
    </source>
</reference>
<evidence type="ECO:0000313" key="1">
    <source>
        <dbReference type="EMBL" id="TNN78527.1"/>
    </source>
</evidence>
<gene>
    <name evidence="1" type="ORF">EYF80_011310</name>
</gene>
<dbReference type="Proteomes" id="UP000314294">
    <property type="component" value="Unassembled WGS sequence"/>
</dbReference>
<comment type="caution">
    <text evidence="1">The sequence shown here is derived from an EMBL/GenBank/DDBJ whole genome shotgun (WGS) entry which is preliminary data.</text>
</comment>
<dbReference type="EMBL" id="SRLO01000073">
    <property type="protein sequence ID" value="TNN78527.1"/>
    <property type="molecule type" value="Genomic_DNA"/>
</dbReference>
<accession>A0A4Z2IL95</accession>
<protein>
    <submittedName>
        <fullName evidence="1">Uncharacterized protein</fullName>
    </submittedName>
</protein>